<comment type="caution">
    <text evidence="2">The sequence shown here is derived from an EMBL/GenBank/DDBJ whole genome shotgun (WGS) entry which is preliminary data.</text>
</comment>
<accession>A0ABT0LWE6</accession>
<feature type="chain" id="PRO_5045484035" description="Nuclear transport factor 2 family protein" evidence="1">
    <location>
        <begin position="30"/>
        <end position="201"/>
    </location>
</feature>
<keyword evidence="3" id="KW-1185">Reference proteome</keyword>
<evidence type="ECO:0000256" key="1">
    <source>
        <dbReference type="SAM" id="SignalP"/>
    </source>
</evidence>
<dbReference type="Proteomes" id="UP001167357">
    <property type="component" value="Unassembled WGS sequence"/>
</dbReference>
<name>A0ABT0LWE6_9XANT</name>
<keyword evidence="1" id="KW-0732">Signal</keyword>
<dbReference type="GeneID" id="97213712"/>
<evidence type="ECO:0000313" key="3">
    <source>
        <dbReference type="Proteomes" id="UP001167357"/>
    </source>
</evidence>
<evidence type="ECO:0008006" key="4">
    <source>
        <dbReference type="Google" id="ProtNLM"/>
    </source>
</evidence>
<proteinExistence type="predicted"/>
<protein>
    <recommendedName>
        <fullName evidence="4">Nuclear transport factor 2 family protein</fullName>
    </recommendedName>
</protein>
<sequence length="201" mass="22533">MGLLDATAMNKGRMMRMGACHLNPYIAFAAVLCVSMAGCNSSAQAVTSQQREHPTQHKEQSAAVDCPAKDFETFLQRYADSADDSVRRSFTDDPLEYEVPTYTVEDMTDSSPLTHISKIKGPSRFELFSYRYFRNAKVFDHVDPGEENPKPEGDAGFPFTIEAGTGGDHTVSFGMEYEIDSYLFKRSKGCWRLTRAINLRD</sequence>
<evidence type="ECO:0000313" key="2">
    <source>
        <dbReference type="EMBL" id="MCL1553672.1"/>
    </source>
</evidence>
<feature type="signal peptide" evidence="1">
    <location>
        <begin position="1"/>
        <end position="29"/>
    </location>
</feature>
<dbReference type="RefSeq" id="WP_249047193.1">
    <property type="nucleotide sequence ID" value="NZ_CP142084.2"/>
</dbReference>
<reference evidence="2" key="1">
    <citation type="submission" date="2022-04" db="EMBL/GenBank/DDBJ databases">
        <title>Genomic comparison of 19 strains of Xanthomonas nasturtii, a newly emerging watercress pathogen.</title>
        <authorList>
            <person name="Harrison J."/>
            <person name="Greer S."/>
            <person name="Hussain R."/>
            <person name="Lascelles D."/>
            <person name="Roberts M."/>
            <person name="Carter B."/>
            <person name="Bryning A."/>
            <person name="Carroll S."/>
            <person name="Aspin A."/>
            <person name="Cruz L."/>
            <person name="Cruz J."/>
            <person name="Grant M."/>
            <person name="Vicente J."/>
            <person name="Studholme D.J."/>
        </authorList>
    </citation>
    <scope>NUCLEOTIDE SEQUENCE</scope>
    <source>
        <strain evidence="2">10016B</strain>
    </source>
</reference>
<organism evidence="2 3">
    <name type="scientific">Xanthomonas nasturtii</name>
    <dbReference type="NCBI Taxonomy" id="1843581"/>
    <lineage>
        <taxon>Bacteria</taxon>
        <taxon>Pseudomonadati</taxon>
        <taxon>Pseudomonadota</taxon>
        <taxon>Gammaproteobacteria</taxon>
        <taxon>Lysobacterales</taxon>
        <taxon>Lysobacteraceae</taxon>
        <taxon>Xanthomonas</taxon>
    </lineage>
</organism>
<dbReference type="EMBL" id="JAMBED010000102">
    <property type="protein sequence ID" value="MCL1553672.1"/>
    <property type="molecule type" value="Genomic_DNA"/>
</dbReference>
<gene>
    <name evidence="2" type="ORF">M3O51_20850</name>
</gene>